<dbReference type="Gene3D" id="3.30.1370.50">
    <property type="entry name" value="R3H-like domain"/>
    <property type="match status" value="1"/>
</dbReference>
<dbReference type="SMART" id="SM00443">
    <property type="entry name" value="G_patch"/>
    <property type="match status" value="1"/>
</dbReference>
<comment type="caution">
    <text evidence="4">The sequence shown here is derived from an EMBL/GenBank/DDBJ whole genome shotgun (WGS) entry which is preliminary data.</text>
</comment>
<dbReference type="InterPro" id="IPR000467">
    <property type="entry name" value="G_patch_dom"/>
</dbReference>
<dbReference type="PROSITE" id="PS51061">
    <property type="entry name" value="R3H"/>
    <property type="match status" value="1"/>
</dbReference>
<feature type="domain" description="G-patch" evidence="2">
    <location>
        <begin position="160"/>
        <end position="203"/>
    </location>
</feature>
<evidence type="ECO:0000256" key="1">
    <source>
        <dbReference type="SAM" id="MobiDB-lite"/>
    </source>
</evidence>
<protein>
    <submittedName>
        <fullName evidence="4">G-patch domain-containing protein</fullName>
    </submittedName>
</protein>
<feature type="compositionally biased region" description="Basic residues" evidence="1">
    <location>
        <begin position="120"/>
        <end position="139"/>
    </location>
</feature>
<evidence type="ECO:0000259" key="3">
    <source>
        <dbReference type="PROSITE" id="PS51061"/>
    </source>
</evidence>
<organism evidence="4 5">
    <name type="scientific">Phascolomyces articulosus</name>
    <dbReference type="NCBI Taxonomy" id="60185"/>
    <lineage>
        <taxon>Eukaryota</taxon>
        <taxon>Fungi</taxon>
        <taxon>Fungi incertae sedis</taxon>
        <taxon>Mucoromycota</taxon>
        <taxon>Mucoromycotina</taxon>
        <taxon>Mucoromycetes</taxon>
        <taxon>Mucorales</taxon>
        <taxon>Lichtheimiaceae</taxon>
        <taxon>Phascolomyces</taxon>
    </lineage>
</organism>
<dbReference type="InterPro" id="IPR051189">
    <property type="entry name" value="Splicing_assoc_domain"/>
</dbReference>
<evidence type="ECO:0000313" key="5">
    <source>
        <dbReference type="Proteomes" id="UP001209540"/>
    </source>
</evidence>
<dbReference type="InterPro" id="IPR001374">
    <property type="entry name" value="R3H_dom"/>
</dbReference>
<dbReference type="InterPro" id="IPR036867">
    <property type="entry name" value="R3H_dom_sf"/>
</dbReference>
<proteinExistence type="predicted"/>
<gene>
    <name evidence="4" type="ORF">BDA99DRAFT_358598</name>
</gene>
<dbReference type="Pfam" id="PF01585">
    <property type="entry name" value="G-patch"/>
    <property type="match status" value="1"/>
</dbReference>
<accession>A0AAD5PFZ0</accession>
<reference evidence="4" key="2">
    <citation type="submission" date="2023-02" db="EMBL/GenBank/DDBJ databases">
        <authorList>
            <consortium name="DOE Joint Genome Institute"/>
            <person name="Mondo S.J."/>
            <person name="Chang Y."/>
            <person name="Wang Y."/>
            <person name="Ahrendt S."/>
            <person name="Andreopoulos W."/>
            <person name="Barry K."/>
            <person name="Beard J."/>
            <person name="Benny G.L."/>
            <person name="Blankenship S."/>
            <person name="Bonito G."/>
            <person name="Cuomo C."/>
            <person name="Desiro A."/>
            <person name="Gervers K.A."/>
            <person name="Hundley H."/>
            <person name="Kuo A."/>
            <person name="LaButti K."/>
            <person name="Lang B.F."/>
            <person name="Lipzen A."/>
            <person name="O'Donnell K."/>
            <person name="Pangilinan J."/>
            <person name="Reynolds N."/>
            <person name="Sandor L."/>
            <person name="Smith M.W."/>
            <person name="Tsang A."/>
            <person name="Grigoriev I.V."/>
            <person name="Stajich J.E."/>
            <person name="Spatafora J.W."/>
        </authorList>
    </citation>
    <scope>NUCLEOTIDE SEQUENCE</scope>
    <source>
        <strain evidence="4">RSA 2281</strain>
    </source>
</reference>
<sequence length="203" mass="22915">MNNYQGKRVSFITFFLDAGEYEKNCLNKELYTISYQLQPMSKFCRRQLHLLATAYKLKSYSFGTGAQRTPVLQRTSDTFLPNDRRYIDRFLDEAQNTIDAQSSILRKHRMDSPLPNFNKPNKKGKSGHHGKKDKKKRKEKPMSNPVENKVVGADVAPIGESNVGHRMLAAMGWKQGDALGANNDGITAPIEAIVRKKRLGLGS</sequence>
<dbReference type="PANTHER" id="PTHR14195">
    <property type="entry name" value="G PATCH DOMAIN CONTAINING PROTEIN 2"/>
    <property type="match status" value="1"/>
</dbReference>
<name>A0AAD5PFZ0_9FUNG</name>
<feature type="region of interest" description="Disordered" evidence="1">
    <location>
        <begin position="104"/>
        <end position="149"/>
    </location>
</feature>
<dbReference type="Pfam" id="PF01424">
    <property type="entry name" value="R3H"/>
    <property type="match status" value="1"/>
</dbReference>
<dbReference type="SUPFAM" id="SSF82708">
    <property type="entry name" value="R3H domain"/>
    <property type="match status" value="1"/>
</dbReference>
<dbReference type="AlphaFoldDB" id="A0AAD5PFZ0"/>
<keyword evidence="5" id="KW-1185">Reference proteome</keyword>
<reference evidence="4" key="1">
    <citation type="journal article" date="2022" name="IScience">
        <title>Evolution of zygomycete secretomes and the origins of terrestrial fungal ecologies.</title>
        <authorList>
            <person name="Chang Y."/>
            <person name="Wang Y."/>
            <person name="Mondo S."/>
            <person name="Ahrendt S."/>
            <person name="Andreopoulos W."/>
            <person name="Barry K."/>
            <person name="Beard J."/>
            <person name="Benny G.L."/>
            <person name="Blankenship S."/>
            <person name="Bonito G."/>
            <person name="Cuomo C."/>
            <person name="Desiro A."/>
            <person name="Gervers K.A."/>
            <person name="Hundley H."/>
            <person name="Kuo A."/>
            <person name="LaButti K."/>
            <person name="Lang B.F."/>
            <person name="Lipzen A."/>
            <person name="O'Donnell K."/>
            <person name="Pangilinan J."/>
            <person name="Reynolds N."/>
            <person name="Sandor L."/>
            <person name="Smith M.E."/>
            <person name="Tsang A."/>
            <person name="Grigoriev I.V."/>
            <person name="Stajich J.E."/>
            <person name="Spatafora J.W."/>
        </authorList>
    </citation>
    <scope>NUCLEOTIDE SEQUENCE</scope>
    <source>
        <strain evidence="4">RSA 2281</strain>
    </source>
</reference>
<dbReference type="GO" id="GO:0003676">
    <property type="term" value="F:nucleic acid binding"/>
    <property type="evidence" value="ECO:0007669"/>
    <property type="project" value="UniProtKB-UniRule"/>
</dbReference>
<evidence type="ECO:0000259" key="2">
    <source>
        <dbReference type="PROSITE" id="PS50174"/>
    </source>
</evidence>
<dbReference type="EMBL" id="JAIXMP010000009">
    <property type="protein sequence ID" value="KAI9268189.1"/>
    <property type="molecule type" value="Genomic_DNA"/>
</dbReference>
<evidence type="ECO:0000313" key="4">
    <source>
        <dbReference type="EMBL" id="KAI9268189.1"/>
    </source>
</evidence>
<dbReference type="PROSITE" id="PS50174">
    <property type="entry name" value="G_PATCH"/>
    <property type="match status" value="1"/>
</dbReference>
<dbReference type="CDD" id="cd02325">
    <property type="entry name" value="R3H"/>
    <property type="match status" value="1"/>
</dbReference>
<feature type="domain" description="R3H" evidence="3">
    <location>
        <begin position="12"/>
        <end position="76"/>
    </location>
</feature>
<dbReference type="Proteomes" id="UP001209540">
    <property type="component" value="Unassembled WGS sequence"/>
</dbReference>